<organism evidence="1 2">
    <name type="scientific">Lysinibacillus halotolerans</name>
    <dbReference type="NCBI Taxonomy" id="1368476"/>
    <lineage>
        <taxon>Bacteria</taxon>
        <taxon>Bacillati</taxon>
        <taxon>Bacillota</taxon>
        <taxon>Bacilli</taxon>
        <taxon>Bacillales</taxon>
        <taxon>Bacillaceae</taxon>
        <taxon>Lysinibacillus</taxon>
    </lineage>
</organism>
<dbReference type="RefSeq" id="WP_122972210.1">
    <property type="nucleotide sequence ID" value="NZ_RHLQ01000023.1"/>
</dbReference>
<accession>A0A3M8H877</accession>
<dbReference type="AlphaFoldDB" id="A0A3M8H877"/>
<evidence type="ECO:0000313" key="2">
    <source>
        <dbReference type="Proteomes" id="UP000279909"/>
    </source>
</evidence>
<comment type="caution">
    <text evidence="1">The sequence shown here is derived from an EMBL/GenBank/DDBJ whole genome shotgun (WGS) entry which is preliminary data.</text>
</comment>
<keyword evidence="2" id="KW-1185">Reference proteome</keyword>
<sequence length="141" mass="16720">MREVPIYKREDFLNILALLKNKTKCIELVIPYGDNEKDDLVQFLEPYLITKKKVKSWTGTTTKGKSSTMYKYEYTEQDEKKILKFLHNYSSFFFHIQDSNGYYNEVKLTEFEDKDIAFFAQKGNCLFYTITHEGLAYTSLE</sequence>
<dbReference type="Proteomes" id="UP000279909">
    <property type="component" value="Unassembled WGS sequence"/>
</dbReference>
<dbReference type="OrthoDB" id="2194780at2"/>
<name>A0A3M8H877_9BACI</name>
<reference evidence="1 2" key="1">
    <citation type="journal article" date="2014" name="Int. J. Syst. Evol. Microbiol.">
        <title>Lysinibacillus halotolerans sp. nov., isolated from saline-alkaline soil.</title>
        <authorList>
            <person name="Kong D."/>
            <person name="Wang Y."/>
            <person name="Zhao B."/>
            <person name="Li Y."/>
            <person name="Song J."/>
            <person name="Zhai Y."/>
            <person name="Zhang C."/>
            <person name="Wang H."/>
            <person name="Chen X."/>
            <person name="Zhao B."/>
            <person name="Ruan Z."/>
        </authorList>
    </citation>
    <scope>NUCLEOTIDE SEQUENCE [LARGE SCALE GENOMIC DNA]</scope>
    <source>
        <strain evidence="1 2">MCCC 1A12703</strain>
    </source>
</reference>
<gene>
    <name evidence="1" type="ORF">EC501_10295</name>
</gene>
<protein>
    <submittedName>
        <fullName evidence="1">Uncharacterized protein</fullName>
    </submittedName>
</protein>
<proteinExistence type="predicted"/>
<evidence type="ECO:0000313" key="1">
    <source>
        <dbReference type="EMBL" id="RNC98617.1"/>
    </source>
</evidence>
<dbReference type="EMBL" id="RHLQ01000023">
    <property type="protein sequence ID" value="RNC98617.1"/>
    <property type="molecule type" value="Genomic_DNA"/>
</dbReference>